<proteinExistence type="predicted"/>
<dbReference type="PANTHER" id="PTHR23506:SF37">
    <property type="entry name" value="MAJOR FACILITATOR SUPERFAMILY (MFS) PROFILE DOMAIN-CONTAINING PROTEIN"/>
    <property type="match status" value="1"/>
</dbReference>
<evidence type="ECO:0000256" key="2">
    <source>
        <dbReference type="ARBA" id="ARBA00022448"/>
    </source>
</evidence>
<evidence type="ECO:0000256" key="1">
    <source>
        <dbReference type="ARBA" id="ARBA00004141"/>
    </source>
</evidence>
<dbReference type="PROSITE" id="PS50850">
    <property type="entry name" value="MFS"/>
    <property type="match status" value="1"/>
</dbReference>
<dbReference type="InterPro" id="IPR036259">
    <property type="entry name" value="MFS_trans_sf"/>
</dbReference>
<keyword evidence="3 6" id="KW-0812">Transmembrane</keyword>
<reference evidence="8 9" key="1">
    <citation type="submission" date="2017-08" db="EMBL/GenBank/DDBJ databases">
        <title>Harnessing the power of phylogenomics to disentangle the directionality and signatures of interkingdom host jumping in the parasitic fungal genus Tolypocladium.</title>
        <authorList>
            <person name="Quandt C.A."/>
            <person name="Patterson W."/>
            <person name="Spatafora J.W."/>
        </authorList>
    </citation>
    <scope>NUCLEOTIDE SEQUENCE [LARGE SCALE GENOMIC DNA]</scope>
    <source>
        <strain evidence="8 9">CBS 113982</strain>
    </source>
</reference>
<dbReference type="GO" id="GO:0016020">
    <property type="term" value="C:membrane"/>
    <property type="evidence" value="ECO:0007669"/>
    <property type="project" value="UniProtKB-SubCell"/>
</dbReference>
<dbReference type="Pfam" id="PF07690">
    <property type="entry name" value="MFS_1"/>
    <property type="match status" value="1"/>
</dbReference>
<dbReference type="Proteomes" id="UP000236621">
    <property type="component" value="Unassembled WGS sequence"/>
</dbReference>
<organism evidence="8 9">
    <name type="scientific">Tolypocladium capitatum</name>
    <dbReference type="NCBI Taxonomy" id="45235"/>
    <lineage>
        <taxon>Eukaryota</taxon>
        <taxon>Fungi</taxon>
        <taxon>Dikarya</taxon>
        <taxon>Ascomycota</taxon>
        <taxon>Pezizomycotina</taxon>
        <taxon>Sordariomycetes</taxon>
        <taxon>Hypocreomycetidae</taxon>
        <taxon>Hypocreales</taxon>
        <taxon>Ophiocordycipitaceae</taxon>
        <taxon>Tolypocladium</taxon>
    </lineage>
</organism>
<dbReference type="PRINTS" id="PR01036">
    <property type="entry name" value="TCRTETB"/>
</dbReference>
<accession>A0A2K3QNC2</accession>
<evidence type="ECO:0000313" key="8">
    <source>
        <dbReference type="EMBL" id="PNY29030.1"/>
    </source>
</evidence>
<dbReference type="STRING" id="45235.A0A2K3QNC2"/>
<evidence type="ECO:0000256" key="5">
    <source>
        <dbReference type="ARBA" id="ARBA00023136"/>
    </source>
</evidence>
<evidence type="ECO:0000259" key="7">
    <source>
        <dbReference type="PROSITE" id="PS50850"/>
    </source>
</evidence>
<keyword evidence="5 6" id="KW-0472">Membrane</keyword>
<dbReference type="SUPFAM" id="SSF103473">
    <property type="entry name" value="MFS general substrate transporter"/>
    <property type="match status" value="1"/>
</dbReference>
<feature type="transmembrane region" description="Helical" evidence="6">
    <location>
        <begin position="346"/>
        <end position="364"/>
    </location>
</feature>
<feature type="transmembrane region" description="Helical" evidence="6">
    <location>
        <begin position="117"/>
        <end position="138"/>
    </location>
</feature>
<feature type="transmembrane region" description="Helical" evidence="6">
    <location>
        <begin position="93"/>
        <end position="111"/>
    </location>
</feature>
<feature type="transmembrane region" description="Helical" evidence="6">
    <location>
        <begin position="20"/>
        <end position="47"/>
    </location>
</feature>
<dbReference type="GO" id="GO:0022857">
    <property type="term" value="F:transmembrane transporter activity"/>
    <property type="evidence" value="ECO:0007669"/>
    <property type="project" value="InterPro"/>
</dbReference>
<evidence type="ECO:0000256" key="6">
    <source>
        <dbReference type="SAM" id="Phobius"/>
    </source>
</evidence>
<dbReference type="OrthoDB" id="5086884at2759"/>
<dbReference type="InterPro" id="IPR020846">
    <property type="entry name" value="MFS_dom"/>
</dbReference>
<evidence type="ECO:0000256" key="3">
    <source>
        <dbReference type="ARBA" id="ARBA00022692"/>
    </source>
</evidence>
<dbReference type="PANTHER" id="PTHR23506">
    <property type="entry name" value="GH10249P"/>
    <property type="match status" value="1"/>
</dbReference>
<gene>
    <name evidence="8" type="ORF">TCAP_01042</name>
</gene>
<sequence length="481" mass="51181">MANQQSPPWGLRWRSKRCFIISAVAVGLFTDLFLYGLVVPVLPFMLVDRLSIPETQVQSYVSGLLAVYAGASVMFSVPAGWIADSTESRKAPFLAGLAALLVATTVFAFGQTMAALVIARFLQGVSAAVVWTSGLAMVLDSVDPQNLGEVIGSIFAIVSAGELVAPVLGGILYDVAGITAVFAVAIGVLAIDFIMRLLVVEKSTALRHAASRAGECSNHMDMERMAQPDAAMATEEDTMLPKNEDDTMLPRNEDEAYKVRGEPGRIVRAVPILYCLRNPRLLMALLLSFVQALLISTFDATLPTEAKSLFGFTSLKTGLLFIALDAPYLSLAHVAGSAVDRYGTRIPAVVGFAFLVPCLALLRLPSEGLLAGTSNVVLYCVILAFNGVGLAIIGSPSFVQVSDVMQRYDNANPGFFGRNGPYAQLYGFNSMFFFAGLAVGPILSGMLRDNIGYGNMAAVFAAISGVTAILSYFVVGDEPKV</sequence>
<evidence type="ECO:0000313" key="9">
    <source>
        <dbReference type="Proteomes" id="UP000236621"/>
    </source>
</evidence>
<name>A0A2K3QNC2_9HYPO</name>
<feature type="transmembrane region" description="Helical" evidence="6">
    <location>
        <begin position="425"/>
        <end position="447"/>
    </location>
</feature>
<protein>
    <submittedName>
        <fullName evidence="8">MFS-type transporter</fullName>
    </submittedName>
</protein>
<feature type="transmembrane region" description="Helical" evidence="6">
    <location>
        <begin position="150"/>
        <end position="172"/>
    </location>
</feature>
<keyword evidence="4 6" id="KW-1133">Transmembrane helix</keyword>
<feature type="domain" description="Major facilitator superfamily (MFS) profile" evidence="7">
    <location>
        <begin position="20"/>
        <end position="479"/>
    </location>
</feature>
<dbReference type="CDD" id="cd17325">
    <property type="entry name" value="MFS_MdtG_SLC18_like"/>
    <property type="match status" value="1"/>
</dbReference>
<keyword evidence="2" id="KW-0813">Transport</keyword>
<feature type="transmembrane region" description="Helical" evidence="6">
    <location>
        <begin position="178"/>
        <end position="199"/>
    </location>
</feature>
<comment type="subcellular location">
    <subcellularLocation>
        <location evidence="1">Membrane</location>
        <topology evidence="1">Multi-pass membrane protein</topology>
    </subcellularLocation>
</comment>
<feature type="transmembrane region" description="Helical" evidence="6">
    <location>
        <begin position="376"/>
        <end position="399"/>
    </location>
</feature>
<feature type="transmembrane region" description="Helical" evidence="6">
    <location>
        <begin position="453"/>
        <end position="475"/>
    </location>
</feature>
<dbReference type="Gene3D" id="1.20.1250.20">
    <property type="entry name" value="MFS general substrate transporter like domains"/>
    <property type="match status" value="2"/>
</dbReference>
<evidence type="ECO:0000256" key="4">
    <source>
        <dbReference type="ARBA" id="ARBA00022989"/>
    </source>
</evidence>
<dbReference type="InterPro" id="IPR011701">
    <property type="entry name" value="MFS"/>
</dbReference>
<dbReference type="EMBL" id="NRSZ01000166">
    <property type="protein sequence ID" value="PNY29030.1"/>
    <property type="molecule type" value="Genomic_DNA"/>
</dbReference>
<comment type="caution">
    <text evidence="8">The sequence shown here is derived from an EMBL/GenBank/DDBJ whole genome shotgun (WGS) entry which is preliminary data.</text>
</comment>
<dbReference type="InterPro" id="IPR050930">
    <property type="entry name" value="MFS_Vesicular_Transporter"/>
</dbReference>
<keyword evidence="9" id="KW-1185">Reference proteome</keyword>
<feature type="transmembrane region" description="Helical" evidence="6">
    <location>
        <begin position="59"/>
        <end position="81"/>
    </location>
</feature>
<feature type="transmembrane region" description="Helical" evidence="6">
    <location>
        <begin position="281"/>
        <end position="298"/>
    </location>
</feature>
<dbReference type="AlphaFoldDB" id="A0A2K3QNC2"/>